<dbReference type="CDD" id="cd00640">
    <property type="entry name" value="Trp-synth-beta_II"/>
    <property type="match status" value="1"/>
</dbReference>
<dbReference type="InterPro" id="IPR029063">
    <property type="entry name" value="SAM-dependent_MTases_sf"/>
</dbReference>
<dbReference type="InParanoid" id="A0A0C3D2Y2"/>
<accession>A0A0C3D2Y2</accession>
<organism evidence="3 4">
    <name type="scientific">Oidiodendron maius (strain Zn)</name>
    <dbReference type="NCBI Taxonomy" id="913774"/>
    <lineage>
        <taxon>Eukaryota</taxon>
        <taxon>Fungi</taxon>
        <taxon>Dikarya</taxon>
        <taxon>Ascomycota</taxon>
        <taxon>Pezizomycotina</taxon>
        <taxon>Leotiomycetes</taxon>
        <taxon>Leotiomycetes incertae sedis</taxon>
        <taxon>Myxotrichaceae</taxon>
        <taxon>Oidiodendron</taxon>
    </lineage>
</organism>
<evidence type="ECO:0000259" key="1">
    <source>
        <dbReference type="Pfam" id="PF00291"/>
    </source>
</evidence>
<feature type="domain" description="Methyltransferase" evidence="2">
    <location>
        <begin position="52"/>
        <end position="156"/>
    </location>
</feature>
<name>A0A0C3D2Y2_OIDMZ</name>
<dbReference type="SUPFAM" id="SSF53335">
    <property type="entry name" value="S-adenosyl-L-methionine-dependent methyltransferases"/>
    <property type="match status" value="1"/>
</dbReference>
<dbReference type="AlphaFoldDB" id="A0A0C3D2Y2"/>
<dbReference type="STRING" id="913774.A0A0C3D2Y2"/>
<evidence type="ECO:0000313" key="3">
    <source>
        <dbReference type="EMBL" id="KIM96282.1"/>
    </source>
</evidence>
<evidence type="ECO:0000259" key="2">
    <source>
        <dbReference type="Pfam" id="PF13649"/>
    </source>
</evidence>
<dbReference type="Pfam" id="PF13649">
    <property type="entry name" value="Methyltransf_25"/>
    <property type="match status" value="1"/>
</dbReference>
<sequence>MAQHGVQANSDEWGKFGPALKRLHANGPGIPPAQDMVKESNAVYPFSSASLVLDIGCGPGQVTDELIKAYGAELPASSRLVAFDFSPGILEQLQDLKKEAIAKGNTLWNRVEVMQCDATDLSAFSDNSVSHALAGFVMFMLPEVKTALKETLRVLTNENGGGVFAMSSWQGTEWIELMGLLSKVRPDKPSTKMPPNWSTVEGFRGEVEAAGFREVEVHPVETYMPFDDPEEISRFILTFPAMAKITADMTKEELEKLIELMVEFITSRHPSSPGRLISKGTLVFIMSSSRRPIYFNARAANASCPARNNQGSKAFHQSLTNYSPTPLVPLPDLATDLGVRGVYVKDESSRFGLPSFKILGASWGTFRAISKHLSLPTEIDLEDLSAAALKVPIKLFAATDGNHGRAVAFMAKLLSLQADIFVPEILDDYTCGLISGEGASLHVVSGDYDKTVQRAAEIANATHGGLLVQDTSFPGYEEIPSWIVDGYSTMLYEIDQQLANLGLHSTIMITPVGVGSLAHAVARYCKSGERVVSVVTVEPDTAACLYQSLNAGSPVSIATSHTIMSGMNCGTVSLSAWDDLQKLVDASTTISCFESHCAVRYLSQYGIASGPCGAASLAALRLLDSAKVNSLKLDQDSVIVLLSTEGARSYQTPLDVSHNDIVAVGEVLAAIRSSKPTSSKIYDTEKTEIANYIMAWLDHRGIENRLLETVLGGPSAVMAVDGGGRDVSLTLPDICDVGRHDIYDKLANAMTSLITARLV</sequence>
<dbReference type="HOGENOM" id="CLU_367260_0_0_1"/>
<dbReference type="GO" id="GO:0008757">
    <property type="term" value="F:S-adenosylmethionine-dependent methyltransferase activity"/>
    <property type="evidence" value="ECO:0007669"/>
    <property type="project" value="InterPro"/>
</dbReference>
<dbReference type="PANTHER" id="PTHR42937">
    <property type="match status" value="1"/>
</dbReference>
<dbReference type="InterPro" id="IPR036052">
    <property type="entry name" value="TrpB-like_PALP_sf"/>
</dbReference>
<keyword evidence="4" id="KW-1185">Reference proteome</keyword>
<dbReference type="Proteomes" id="UP000054321">
    <property type="component" value="Unassembled WGS sequence"/>
</dbReference>
<proteinExistence type="predicted"/>
<dbReference type="OrthoDB" id="10059875at2759"/>
<gene>
    <name evidence="3" type="ORF">OIDMADRAFT_58619</name>
</gene>
<reference evidence="4" key="2">
    <citation type="submission" date="2015-01" db="EMBL/GenBank/DDBJ databases">
        <title>Evolutionary Origins and Diversification of the Mycorrhizal Mutualists.</title>
        <authorList>
            <consortium name="DOE Joint Genome Institute"/>
            <consortium name="Mycorrhizal Genomics Consortium"/>
            <person name="Kohler A."/>
            <person name="Kuo A."/>
            <person name="Nagy L.G."/>
            <person name="Floudas D."/>
            <person name="Copeland A."/>
            <person name="Barry K.W."/>
            <person name="Cichocki N."/>
            <person name="Veneault-Fourrey C."/>
            <person name="LaButti K."/>
            <person name="Lindquist E.A."/>
            <person name="Lipzen A."/>
            <person name="Lundell T."/>
            <person name="Morin E."/>
            <person name="Murat C."/>
            <person name="Riley R."/>
            <person name="Ohm R."/>
            <person name="Sun H."/>
            <person name="Tunlid A."/>
            <person name="Henrissat B."/>
            <person name="Grigoriev I.V."/>
            <person name="Hibbett D.S."/>
            <person name="Martin F."/>
        </authorList>
    </citation>
    <scope>NUCLEOTIDE SEQUENCE [LARGE SCALE GENOMIC DNA]</scope>
    <source>
        <strain evidence="4">Zn</strain>
    </source>
</reference>
<evidence type="ECO:0000313" key="4">
    <source>
        <dbReference type="Proteomes" id="UP000054321"/>
    </source>
</evidence>
<dbReference type="Gene3D" id="3.40.50.150">
    <property type="entry name" value="Vaccinia Virus protein VP39"/>
    <property type="match status" value="1"/>
</dbReference>
<dbReference type="Gene3D" id="3.40.50.1100">
    <property type="match status" value="2"/>
</dbReference>
<dbReference type="EMBL" id="KN832884">
    <property type="protein sequence ID" value="KIM96282.1"/>
    <property type="molecule type" value="Genomic_DNA"/>
</dbReference>
<dbReference type="InterPro" id="IPR041698">
    <property type="entry name" value="Methyltransf_25"/>
</dbReference>
<dbReference type="PANTHER" id="PTHR42937:SF1">
    <property type="entry name" value="DIAMINOPROPIONATE AMMONIA-LYASE"/>
    <property type="match status" value="1"/>
</dbReference>
<dbReference type="Pfam" id="PF00291">
    <property type="entry name" value="PALP"/>
    <property type="match status" value="1"/>
</dbReference>
<protein>
    <recommendedName>
        <fullName evidence="5">Methyltransferase domain-containing protein</fullName>
    </recommendedName>
</protein>
<feature type="domain" description="Tryptophan synthase beta chain-like PALP" evidence="1">
    <location>
        <begin position="321"/>
        <end position="643"/>
    </location>
</feature>
<dbReference type="CDD" id="cd02440">
    <property type="entry name" value="AdoMet_MTases"/>
    <property type="match status" value="1"/>
</dbReference>
<dbReference type="SUPFAM" id="SSF53686">
    <property type="entry name" value="Tryptophan synthase beta subunit-like PLP-dependent enzymes"/>
    <property type="match status" value="1"/>
</dbReference>
<dbReference type="NCBIfam" id="NF006058">
    <property type="entry name" value="PRK08206.1"/>
    <property type="match status" value="1"/>
</dbReference>
<dbReference type="InterPro" id="IPR001926">
    <property type="entry name" value="TrpB-like_PALP"/>
</dbReference>
<reference evidence="3 4" key="1">
    <citation type="submission" date="2014-04" db="EMBL/GenBank/DDBJ databases">
        <authorList>
            <consortium name="DOE Joint Genome Institute"/>
            <person name="Kuo A."/>
            <person name="Martino E."/>
            <person name="Perotto S."/>
            <person name="Kohler A."/>
            <person name="Nagy L.G."/>
            <person name="Floudas D."/>
            <person name="Copeland A."/>
            <person name="Barry K.W."/>
            <person name="Cichocki N."/>
            <person name="Veneault-Fourrey C."/>
            <person name="LaButti K."/>
            <person name="Lindquist E.A."/>
            <person name="Lipzen A."/>
            <person name="Lundell T."/>
            <person name="Morin E."/>
            <person name="Murat C."/>
            <person name="Sun H."/>
            <person name="Tunlid A."/>
            <person name="Henrissat B."/>
            <person name="Grigoriev I.V."/>
            <person name="Hibbett D.S."/>
            <person name="Martin F."/>
            <person name="Nordberg H.P."/>
            <person name="Cantor M.N."/>
            <person name="Hua S.X."/>
        </authorList>
    </citation>
    <scope>NUCLEOTIDE SEQUENCE [LARGE SCALE GENOMIC DNA]</scope>
    <source>
        <strain evidence="3 4">Zn</strain>
    </source>
</reference>
<evidence type="ECO:0008006" key="5">
    <source>
        <dbReference type="Google" id="ProtNLM"/>
    </source>
</evidence>